<sequence>MNLDKYDLKVSQNFISFQFVSEGKNGKILKGIIFTLIEAPNIWNLGFGDIDAISGEISDLVVSDNRDSEKYWQQ</sequence>
<organism evidence="1 2">
    <name type="scientific">Runella rosea</name>
    <dbReference type="NCBI Taxonomy" id="2259595"/>
    <lineage>
        <taxon>Bacteria</taxon>
        <taxon>Pseudomonadati</taxon>
        <taxon>Bacteroidota</taxon>
        <taxon>Cytophagia</taxon>
        <taxon>Cytophagales</taxon>
        <taxon>Spirosomataceae</taxon>
        <taxon>Runella</taxon>
    </lineage>
</organism>
<dbReference type="EMBL" id="CP030850">
    <property type="protein sequence ID" value="AXE16801.1"/>
    <property type="molecule type" value="Genomic_DNA"/>
</dbReference>
<dbReference type="KEGG" id="run:DR864_03145"/>
<proteinExistence type="predicted"/>
<dbReference type="Proteomes" id="UP000251993">
    <property type="component" value="Chromosome"/>
</dbReference>
<evidence type="ECO:0000313" key="2">
    <source>
        <dbReference type="Proteomes" id="UP000251993"/>
    </source>
</evidence>
<dbReference type="InterPro" id="IPR053865">
    <property type="entry name" value="DUF6934"/>
</dbReference>
<accession>A0A344TDT0</accession>
<reference evidence="1 2" key="1">
    <citation type="submission" date="2018-07" db="EMBL/GenBank/DDBJ databases">
        <title>Genome sequencing of Runella.</title>
        <authorList>
            <person name="Baek M.-G."/>
            <person name="Yi H."/>
        </authorList>
    </citation>
    <scope>NUCLEOTIDE SEQUENCE [LARGE SCALE GENOMIC DNA]</scope>
    <source>
        <strain evidence="1 2">HYN0085</strain>
    </source>
</reference>
<evidence type="ECO:0000313" key="1">
    <source>
        <dbReference type="EMBL" id="AXE16801.1"/>
    </source>
</evidence>
<dbReference type="OrthoDB" id="1343312at2"/>
<dbReference type="AlphaFoldDB" id="A0A344TDT0"/>
<keyword evidence="2" id="KW-1185">Reference proteome</keyword>
<protein>
    <submittedName>
        <fullName evidence="1">Uncharacterized protein</fullName>
    </submittedName>
</protein>
<name>A0A344TDT0_9BACT</name>
<gene>
    <name evidence="1" type="ORF">DR864_03145</name>
</gene>
<dbReference type="Pfam" id="PF22028">
    <property type="entry name" value="DUF6934"/>
    <property type="match status" value="1"/>
</dbReference>